<keyword evidence="3" id="KW-1185">Reference proteome</keyword>
<protein>
    <submittedName>
        <fullName evidence="2">Uncharacterized protein</fullName>
    </submittedName>
</protein>
<proteinExistence type="predicted"/>
<evidence type="ECO:0000313" key="3">
    <source>
        <dbReference type="Proteomes" id="UP001500253"/>
    </source>
</evidence>
<gene>
    <name evidence="2" type="ORF">GCM10010246_56180</name>
</gene>
<comment type="caution">
    <text evidence="2">The sequence shown here is derived from an EMBL/GenBank/DDBJ whole genome shotgun (WGS) entry which is preliminary data.</text>
</comment>
<feature type="compositionally biased region" description="Basic and acidic residues" evidence="1">
    <location>
        <begin position="74"/>
        <end position="83"/>
    </location>
</feature>
<organism evidence="2 3">
    <name type="scientific">Streptomyces cuspidosporus</name>
    <dbReference type="NCBI Taxonomy" id="66882"/>
    <lineage>
        <taxon>Bacteria</taxon>
        <taxon>Bacillati</taxon>
        <taxon>Actinomycetota</taxon>
        <taxon>Actinomycetes</taxon>
        <taxon>Kitasatosporales</taxon>
        <taxon>Streptomycetaceae</taxon>
        <taxon>Streptomyces</taxon>
    </lineage>
</organism>
<feature type="region of interest" description="Disordered" evidence="1">
    <location>
        <begin position="70"/>
        <end position="97"/>
    </location>
</feature>
<name>A0ABN3GRI0_9ACTN</name>
<dbReference type="Proteomes" id="UP001500253">
    <property type="component" value="Unassembled WGS sequence"/>
</dbReference>
<sequence length="330" mass="35504">MMRDNWPVHAADGSAFNTLDALLASAHAQLGIAVHDRLMAQGGVPELRDPDLALDRLLASAHRAAGRAVSARLVSERHGEPAEKSGQGAPRADSGSLGDCPAPVRLKYRRDAMRIAREYWPRDLVDALQTMLCLVQELIEMLDVSPHPAGQAREVVEQLDARFADVLLLPAPRRRPAVLTGTDYLAAVEVRLAGPAERLFYDVERARQVVDEEFAPLLIPVGGAGSGFLPGAGAVAQDLHDDLEYASTRAVDLSRAVAEVEKISSDFVGADLRDAHLDGVLLEGIRWDAATVWPDGWEALIRRASLPVSGERGVLIVVGETHESVVPADA</sequence>
<reference evidence="2 3" key="1">
    <citation type="journal article" date="2019" name="Int. J. Syst. Evol. Microbiol.">
        <title>The Global Catalogue of Microorganisms (GCM) 10K type strain sequencing project: providing services to taxonomists for standard genome sequencing and annotation.</title>
        <authorList>
            <consortium name="The Broad Institute Genomics Platform"/>
            <consortium name="The Broad Institute Genome Sequencing Center for Infectious Disease"/>
            <person name="Wu L."/>
            <person name="Ma J."/>
        </authorList>
    </citation>
    <scope>NUCLEOTIDE SEQUENCE [LARGE SCALE GENOMIC DNA]</scope>
    <source>
        <strain evidence="2 3">JCM 4316</strain>
    </source>
</reference>
<evidence type="ECO:0000256" key="1">
    <source>
        <dbReference type="SAM" id="MobiDB-lite"/>
    </source>
</evidence>
<evidence type="ECO:0000313" key="2">
    <source>
        <dbReference type="EMBL" id="GAA2359014.1"/>
    </source>
</evidence>
<accession>A0ABN3GRI0</accession>
<dbReference type="RefSeq" id="WP_346177161.1">
    <property type="nucleotide sequence ID" value="NZ_BAAASD010000029.1"/>
</dbReference>
<dbReference type="EMBL" id="BAAASD010000029">
    <property type="protein sequence ID" value="GAA2359014.1"/>
    <property type="molecule type" value="Genomic_DNA"/>
</dbReference>